<dbReference type="AlphaFoldDB" id="A0A3S1CC20"/>
<gene>
    <name evidence="5" type="ORF">EJP82_00570</name>
</gene>
<evidence type="ECO:0000313" key="6">
    <source>
        <dbReference type="Proteomes" id="UP000279446"/>
    </source>
</evidence>
<sequence length="272" mass="30957">MQIPVGYIVALVGPNGSGKSTILQMLMQITTLDAGEIKWFGETSTGILPTELKQGIAYVPEGPVTEENFMTVEEAAGFRAHWYPSWDHNRFEELVARFNVPRKERLNRMSKGERRKFEIAAALAIRPKLLLLDEPSSGLDPFAWKDMIDELRSCMDGEDLTIVLSTHIVDEVKRLADYIVLVHQGQTLGMFEKDMLYGSFKEIWVRGELAGIEKFAEVISCQDDGPSTKKLIVRDRQDDWSASHLKELQIIKSRSLELEEILDLWIKGHRPQ</sequence>
<dbReference type="InterPro" id="IPR003593">
    <property type="entry name" value="AAA+_ATPase"/>
</dbReference>
<keyword evidence="2" id="KW-0547">Nucleotide-binding</keyword>
<dbReference type="Pfam" id="PF00005">
    <property type="entry name" value="ABC_tran"/>
    <property type="match status" value="1"/>
</dbReference>
<dbReference type="PROSITE" id="PS50893">
    <property type="entry name" value="ABC_TRANSPORTER_2"/>
    <property type="match status" value="1"/>
</dbReference>
<organism evidence="5 6">
    <name type="scientific">Paenibacillus anaericanus</name>
    <dbReference type="NCBI Taxonomy" id="170367"/>
    <lineage>
        <taxon>Bacteria</taxon>
        <taxon>Bacillati</taxon>
        <taxon>Bacillota</taxon>
        <taxon>Bacilli</taxon>
        <taxon>Bacillales</taxon>
        <taxon>Paenibacillaceae</taxon>
        <taxon>Paenibacillus</taxon>
    </lineage>
</organism>
<dbReference type="Proteomes" id="UP000279446">
    <property type="component" value="Unassembled WGS sequence"/>
</dbReference>
<evidence type="ECO:0000256" key="2">
    <source>
        <dbReference type="ARBA" id="ARBA00022741"/>
    </source>
</evidence>
<evidence type="ECO:0000256" key="1">
    <source>
        <dbReference type="ARBA" id="ARBA00022448"/>
    </source>
</evidence>
<dbReference type="PANTHER" id="PTHR42939:SF3">
    <property type="entry name" value="ABC TRANSPORTER ATP-BINDING COMPONENT"/>
    <property type="match status" value="1"/>
</dbReference>
<dbReference type="PROSITE" id="PS00211">
    <property type="entry name" value="ABC_TRANSPORTER_1"/>
    <property type="match status" value="1"/>
</dbReference>
<evidence type="ECO:0000256" key="3">
    <source>
        <dbReference type="ARBA" id="ARBA00022840"/>
    </source>
</evidence>
<keyword evidence="3 5" id="KW-0067">ATP-binding</keyword>
<dbReference type="OrthoDB" id="2960217at2"/>
<dbReference type="CDD" id="cd03230">
    <property type="entry name" value="ABC_DR_subfamily_A"/>
    <property type="match status" value="1"/>
</dbReference>
<keyword evidence="1" id="KW-0813">Transport</keyword>
<dbReference type="GO" id="GO:0016887">
    <property type="term" value="F:ATP hydrolysis activity"/>
    <property type="evidence" value="ECO:0007669"/>
    <property type="project" value="InterPro"/>
</dbReference>
<comment type="caution">
    <text evidence="5">The sequence shown here is derived from an EMBL/GenBank/DDBJ whole genome shotgun (WGS) entry which is preliminary data.</text>
</comment>
<dbReference type="InterPro" id="IPR027417">
    <property type="entry name" value="P-loop_NTPase"/>
</dbReference>
<dbReference type="InterPro" id="IPR051782">
    <property type="entry name" value="ABC_Transporter_VariousFunc"/>
</dbReference>
<dbReference type="SMART" id="SM00382">
    <property type="entry name" value="AAA"/>
    <property type="match status" value="1"/>
</dbReference>
<dbReference type="GO" id="GO:0005524">
    <property type="term" value="F:ATP binding"/>
    <property type="evidence" value="ECO:0007669"/>
    <property type="project" value="UniProtKB-KW"/>
</dbReference>
<proteinExistence type="predicted"/>
<dbReference type="EMBL" id="RZNY01000001">
    <property type="protein sequence ID" value="RUT48778.1"/>
    <property type="molecule type" value="Genomic_DNA"/>
</dbReference>
<dbReference type="Gene3D" id="3.40.50.300">
    <property type="entry name" value="P-loop containing nucleotide triphosphate hydrolases"/>
    <property type="match status" value="1"/>
</dbReference>
<keyword evidence="6" id="KW-1185">Reference proteome</keyword>
<feature type="domain" description="ABC transporter" evidence="4">
    <location>
        <begin position="1"/>
        <end position="209"/>
    </location>
</feature>
<evidence type="ECO:0000259" key="4">
    <source>
        <dbReference type="PROSITE" id="PS50893"/>
    </source>
</evidence>
<dbReference type="InterPro" id="IPR003439">
    <property type="entry name" value="ABC_transporter-like_ATP-bd"/>
</dbReference>
<accession>A0A3S1CC20</accession>
<protein>
    <submittedName>
        <fullName evidence="5">ABC transporter ATP-binding protein</fullName>
    </submittedName>
</protein>
<evidence type="ECO:0000313" key="5">
    <source>
        <dbReference type="EMBL" id="RUT48778.1"/>
    </source>
</evidence>
<dbReference type="PANTHER" id="PTHR42939">
    <property type="entry name" value="ABC TRANSPORTER ATP-BINDING PROTEIN ALBC-RELATED"/>
    <property type="match status" value="1"/>
</dbReference>
<dbReference type="InterPro" id="IPR017871">
    <property type="entry name" value="ABC_transporter-like_CS"/>
</dbReference>
<dbReference type="SUPFAM" id="SSF52540">
    <property type="entry name" value="P-loop containing nucleoside triphosphate hydrolases"/>
    <property type="match status" value="1"/>
</dbReference>
<name>A0A3S1CC20_9BACL</name>
<reference evidence="5 6" key="1">
    <citation type="submission" date="2018-12" db="EMBL/GenBank/DDBJ databases">
        <authorList>
            <person name="Sun L."/>
            <person name="Chen Z."/>
        </authorList>
    </citation>
    <scope>NUCLEOTIDE SEQUENCE [LARGE SCALE GENOMIC DNA]</scope>
    <source>
        <strain evidence="5 6">DSM 15890</strain>
    </source>
</reference>